<dbReference type="Proteomes" id="UP001268036">
    <property type="component" value="Unassembled WGS sequence"/>
</dbReference>
<keyword evidence="1" id="KW-0812">Transmembrane</keyword>
<proteinExistence type="predicted"/>
<keyword evidence="1" id="KW-1133">Transmembrane helix</keyword>
<dbReference type="EMBL" id="JAVJAF010000001">
    <property type="protein sequence ID" value="MDR6234147.1"/>
    <property type="molecule type" value="Genomic_DNA"/>
</dbReference>
<evidence type="ECO:0000256" key="1">
    <source>
        <dbReference type="SAM" id="Phobius"/>
    </source>
</evidence>
<reference evidence="2" key="1">
    <citation type="submission" date="2023-08" db="EMBL/GenBank/DDBJ databases">
        <title>Functional and genomic diversity of the sorghum phyllosphere microbiome.</title>
        <authorList>
            <person name="Shade A."/>
        </authorList>
    </citation>
    <scope>NUCLEOTIDE SEQUENCE</scope>
    <source>
        <strain evidence="2">SORGH_AS_0201</strain>
    </source>
</reference>
<dbReference type="RefSeq" id="WP_140219283.1">
    <property type="nucleotide sequence ID" value="NZ_CP021645.1"/>
</dbReference>
<evidence type="ECO:0000313" key="2">
    <source>
        <dbReference type="EMBL" id="MDR6234147.1"/>
    </source>
</evidence>
<feature type="transmembrane region" description="Helical" evidence="1">
    <location>
        <begin position="67"/>
        <end position="88"/>
    </location>
</feature>
<feature type="transmembrane region" description="Helical" evidence="1">
    <location>
        <begin position="16"/>
        <end position="35"/>
    </location>
</feature>
<accession>A0AAJ2EVW6</accession>
<sequence>MPPFILKTFGGLNRSYYLRHLTFACAILAFFVVMLHQAQSNTTGLAFYVLAVVNTLLYPYSRFVYESVVGFIMGKNVFFVNALLMLLVKSMTMLMCWWLAIFIAPLGLAYLYWQHNRQSSNS</sequence>
<feature type="transmembrane region" description="Helical" evidence="1">
    <location>
        <begin position="95"/>
        <end position="113"/>
    </location>
</feature>
<evidence type="ECO:0000313" key="3">
    <source>
        <dbReference type="Proteomes" id="UP001268036"/>
    </source>
</evidence>
<name>A0AAJ2EVW6_9PSED</name>
<dbReference type="AlphaFoldDB" id="A0AAJ2EVW6"/>
<gene>
    <name evidence="2" type="ORF">QE440_001888</name>
</gene>
<comment type="caution">
    <text evidence="2">The sequence shown here is derived from an EMBL/GenBank/DDBJ whole genome shotgun (WGS) entry which is preliminary data.</text>
</comment>
<keyword evidence="1" id="KW-0472">Membrane</keyword>
<protein>
    <submittedName>
        <fullName evidence="2">Glucan phosphoethanolaminetransferase (Alkaline phosphatase superfamily)</fullName>
    </submittedName>
</protein>
<organism evidence="2 3">
    <name type="scientific">Pseudomonas oryzihabitans</name>
    <dbReference type="NCBI Taxonomy" id="47885"/>
    <lineage>
        <taxon>Bacteria</taxon>
        <taxon>Pseudomonadati</taxon>
        <taxon>Pseudomonadota</taxon>
        <taxon>Gammaproteobacteria</taxon>
        <taxon>Pseudomonadales</taxon>
        <taxon>Pseudomonadaceae</taxon>
        <taxon>Pseudomonas</taxon>
    </lineage>
</organism>
<feature type="transmembrane region" description="Helical" evidence="1">
    <location>
        <begin position="42"/>
        <end position="61"/>
    </location>
</feature>